<dbReference type="PANTHER" id="PTHR46623:SF6">
    <property type="entry name" value="ALPHA_BETA-HYDROLASES SUPERFAMILY PROTEIN"/>
    <property type="match status" value="1"/>
</dbReference>
<organism evidence="2 3">
    <name type="scientific">Pedococcus bigeumensis</name>
    <dbReference type="NCBI Taxonomy" id="433644"/>
    <lineage>
        <taxon>Bacteria</taxon>
        <taxon>Bacillati</taxon>
        <taxon>Actinomycetota</taxon>
        <taxon>Actinomycetes</taxon>
        <taxon>Micrococcales</taxon>
        <taxon>Intrasporangiaceae</taxon>
        <taxon>Pedococcus</taxon>
    </lineage>
</organism>
<dbReference type="OrthoDB" id="3208682at2"/>
<name>A0A502CWL6_9MICO</name>
<dbReference type="InterPro" id="IPR051049">
    <property type="entry name" value="Dienelactone_hydrolase-like"/>
</dbReference>
<keyword evidence="2" id="KW-0378">Hydrolase</keyword>
<keyword evidence="3" id="KW-1185">Reference proteome</keyword>
<dbReference type="RefSeq" id="WP_140737751.1">
    <property type="nucleotide sequence ID" value="NZ_RCZM01000002.1"/>
</dbReference>
<feature type="domain" description="Dienelactone hydrolase" evidence="1">
    <location>
        <begin position="21"/>
        <end position="237"/>
    </location>
</feature>
<evidence type="ECO:0000313" key="3">
    <source>
        <dbReference type="Proteomes" id="UP000317722"/>
    </source>
</evidence>
<dbReference type="InterPro" id="IPR002925">
    <property type="entry name" value="Dienelactn_hydro"/>
</dbReference>
<sequence length="241" mass="25062">MTTASDHTSHPVSVLDGEVPADLYQPESGSGPGVVLFQEIFGVTDYIRSRASDLAELGYVVLVPHLYWRIGDEVVSEAADGLPRAMELLGKLDWEAAVSDGAATLDALQDHAAVDGPVGMLGFCFGGGLAFNVAAVTGAAGAGPDALVSYYGSALPNLLALAPQVSAPSLHHFGLSDDYIPADTVREIEAAVTADNDDVTFVTYAGAGHAFDNPSPLFHHQGASQEAWATTTAWLGEKLPV</sequence>
<dbReference type="InterPro" id="IPR029058">
    <property type="entry name" value="AB_hydrolase_fold"/>
</dbReference>
<dbReference type="Gene3D" id="3.40.50.1820">
    <property type="entry name" value="alpha/beta hydrolase"/>
    <property type="match status" value="1"/>
</dbReference>
<gene>
    <name evidence="2" type="ORF">EAH86_06080</name>
</gene>
<dbReference type="Proteomes" id="UP000317722">
    <property type="component" value="Unassembled WGS sequence"/>
</dbReference>
<proteinExistence type="predicted"/>
<evidence type="ECO:0000313" key="2">
    <source>
        <dbReference type="EMBL" id="TPG17985.1"/>
    </source>
</evidence>
<protein>
    <submittedName>
        <fullName evidence="2">Dienelactone hydrolase family protein</fullName>
    </submittedName>
</protein>
<dbReference type="SUPFAM" id="SSF53474">
    <property type="entry name" value="alpha/beta-Hydrolases"/>
    <property type="match status" value="1"/>
</dbReference>
<comment type="caution">
    <text evidence="2">The sequence shown here is derived from an EMBL/GenBank/DDBJ whole genome shotgun (WGS) entry which is preliminary data.</text>
</comment>
<accession>A0A502CWL6</accession>
<evidence type="ECO:0000259" key="1">
    <source>
        <dbReference type="Pfam" id="PF01738"/>
    </source>
</evidence>
<reference evidence="2 3" key="1">
    <citation type="journal article" date="2019" name="Environ. Microbiol.">
        <title>Species interactions and distinct microbial communities in high Arctic permafrost affected cryosols are associated with the CH4 and CO2 gas fluxes.</title>
        <authorList>
            <person name="Altshuler I."/>
            <person name="Hamel J."/>
            <person name="Turney S."/>
            <person name="Magnuson E."/>
            <person name="Levesque R."/>
            <person name="Greer C."/>
            <person name="Whyte L.G."/>
        </authorList>
    </citation>
    <scope>NUCLEOTIDE SEQUENCE [LARGE SCALE GENOMIC DNA]</scope>
    <source>
        <strain evidence="2 3">S9.3A</strain>
    </source>
</reference>
<dbReference type="GO" id="GO:0016787">
    <property type="term" value="F:hydrolase activity"/>
    <property type="evidence" value="ECO:0007669"/>
    <property type="project" value="UniProtKB-KW"/>
</dbReference>
<dbReference type="PANTHER" id="PTHR46623">
    <property type="entry name" value="CARBOXYMETHYLENEBUTENOLIDASE-RELATED"/>
    <property type="match status" value="1"/>
</dbReference>
<dbReference type="AlphaFoldDB" id="A0A502CWL6"/>
<dbReference type="EMBL" id="RCZM01000002">
    <property type="protein sequence ID" value="TPG17985.1"/>
    <property type="molecule type" value="Genomic_DNA"/>
</dbReference>
<dbReference type="Pfam" id="PF01738">
    <property type="entry name" value="DLH"/>
    <property type="match status" value="1"/>
</dbReference>